<evidence type="ECO:0000256" key="2">
    <source>
        <dbReference type="ARBA" id="ARBA00006175"/>
    </source>
</evidence>
<evidence type="ECO:0000313" key="12">
    <source>
        <dbReference type="EMBL" id="KAF4684361.1"/>
    </source>
</evidence>
<sequence>MPDVFSPAREEDTTDYGPAATDALKSLAWRYWGDIWRSLYYYIPIRECAEEFRMQRRDDRQCTLGPVERKTITSLEGILVDEAFDAPFNTYAAAGLFALVSWRFLRAYPPLINRPATVLSSAFVPPGLFCLWRRSYMKRGMICQFIYTEGQNSQRAQEIIDLYHKWCPDDYEFMKGRPGWGCNNMQGFGAFPDIKQFSGDLLATVTNCRALFTCYARSKLGIQTANARVAGFNEFESNIILKDGGSPFFVSMLAALMYPLVLRRALSWPTFRRLPLPIPHVVTAIPSIGVLYVSMLHHFRSVIRDIVNFDGPLSNQDRHVRDVYKQLSPTDYEVLVASKAPVPEVNVGSQHANDYAGRPSGGDPGIQPNTLAALRRMVVPAESQGADRLLQGAQAARGSLHFNGGGTSRRSHDVWSPLMVPPVAFLYVAGVYNCRVVMSRFVRDEGERSQRARDVVALYREKAPVDYAALRQGMAGRGLTLVPSGLMSKLSEETQDLLLRTKIDDVLRKSLLKFLEQIGEEPRADLFLVPVNLKDYPSYTDVVKRPMDLSTMEMKLKGQRPRGRKPRVPRPPIQKYQYVQDVFNDLEQIWTNSTIFNEPGCDAYADALEMREITRSMVDEWVIANIPNGRMKEVEPSPTVRLTAEALREVSEAEGEPGESVSAPTKKSRKDSKKGDGSSKLSKRKKKRKKRAASESSSSDGDLDSPASPSSFPAPAALDRFSLLTPSPGERNALAARITRLHPENLARIVKLLTCSEQSEKDALAMSNGEGDGSVFTIKLDLIDNKTFWVLSNLVKLQLRQQEHEQYKRYHDKIATVSTTTSQEKEPPPLWRKCLAEVFGTAVLLAFGSGVVAQVNVCGLGNYLCIAIGWALGVTFGVLASFRISGAHLNPAVSLASCVYKQMPWKDLLPYVGSQVLGAFIGACITYLCYYQDFKVQDLSNAGVFATYPREGDNAFNSIVNEVVGSSLLTAAIAAVTDPQDKAPANRFHVAGFVGLVVLAIGLSFGVNTGYAINPARDFGPRLFSALAGWGPQVFTADNYYFWVPIVGPLMGGTLGMGIQRLVLH</sequence>
<dbReference type="PRINTS" id="PR00783">
    <property type="entry name" value="MINTRINSICP"/>
</dbReference>
<dbReference type="InterPro" id="IPR022357">
    <property type="entry name" value="MIP_CS"/>
</dbReference>
<dbReference type="SMART" id="SM00297">
    <property type="entry name" value="BROMO"/>
    <property type="match status" value="1"/>
</dbReference>
<dbReference type="InterPro" id="IPR050363">
    <property type="entry name" value="MIP/Aquaporin"/>
</dbReference>
<feature type="compositionally biased region" description="Low complexity" evidence="9">
    <location>
        <begin position="694"/>
        <end position="714"/>
    </location>
</feature>
<evidence type="ECO:0000256" key="7">
    <source>
        <dbReference type="ARBA" id="ARBA00023136"/>
    </source>
</evidence>
<dbReference type="Proteomes" id="UP000574390">
    <property type="component" value="Unassembled WGS sequence"/>
</dbReference>
<dbReference type="GO" id="GO:0005886">
    <property type="term" value="C:plasma membrane"/>
    <property type="evidence" value="ECO:0007669"/>
    <property type="project" value="TreeGrafter"/>
</dbReference>
<keyword evidence="4 10" id="KW-0812">Transmembrane</keyword>
<evidence type="ECO:0000313" key="13">
    <source>
        <dbReference type="Proteomes" id="UP000574390"/>
    </source>
</evidence>
<keyword evidence="5 10" id="KW-1133">Transmembrane helix</keyword>
<evidence type="ECO:0000256" key="6">
    <source>
        <dbReference type="ARBA" id="ARBA00023117"/>
    </source>
</evidence>
<feature type="transmembrane region" description="Helical" evidence="10">
    <location>
        <begin position="834"/>
        <end position="855"/>
    </location>
</feature>
<name>A0A7J6NMU4_PEROL</name>
<evidence type="ECO:0000256" key="8">
    <source>
        <dbReference type="PROSITE-ProRule" id="PRU00035"/>
    </source>
</evidence>
<organism evidence="12 13">
    <name type="scientific">Perkinsus olseni</name>
    <name type="common">Perkinsus atlanticus</name>
    <dbReference type="NCBI Taxonomy" id="32597"/>
    <lineage>
        <taxon>Eukaryota</taxon>
        <taxon>Sar</taxon>
        <taxon>Alveolata</taxon>
        <taxon>Perkinsozoa</taxon>
        <taxon>Perkinsea</taxon>
        <taxon>Perkinsida</taxon>
        <taxon>Perkinsidae</taxon>
        <taxon>Perkinsus</taxon>
    </lineage>
</organism>
<protein>
    <recommendedName>
        <fullName evidence="11">Bromo domain-containing protein</fullName>
    </recommendedName>
</protein>
<evidence type="ECO:0000256" key="1">
    <source>
        <dbReference type="ARBA" id="ARBA00004141"/>
    </source>
</evidence>
<dbReference type="Pfam" id="PF00439">
    <property type="entry name" value="Bromodomain"/>
    <property type="match status" value="1"/>
</dbReference>
<dbReference type="Gene3D" id="1.20.920.10">
    <property type="entry name" value="Bromodomain-like"/>
    <property type="match status" value="1"/>
</dbReference>
<dbReference type="Gene3D" id="1.20.1080.10">
    <property type="entry name" value="Glycerol uptake facilitator protein"/>
    <property type="match status" value="1"/>
</dbReference>
<keyword evidence="3" id="KW-0813">Transport</keyword>
<dbReference type="GO" id="GO:0015254">
    <property type="term" value="F:glycerol channel activity"/>
    <property type="evidence" value="ECO:0007669"/>
    <property type="project" value="TreeGrafter"/>
</dbReference>
<dbReference type="InterPro" id="IPR023271">
    <property type="entry name" value="Aquaporin-like"/>
</dbReference>
<dbReference type="InterPro" id="IPR036427">
    <property type="entry name" value="Bromodomain-like_sf"/>
</dbReference>
<feature type="transmembrane region" description="Helical" evidence="10">
    <location>
        <begin position="861"/>
        <end position="882"/>
    </location>
</feature>
<dbReference type="PANTHER" id="PTHR43829">
    <property type="entry name" value="AQUAPORIN OR AQUAGLYCEROPORIN RELATED"/>
    <property type="match status" value="1"/>
</dbReference>
<evidence type="ECO:0000256" key="9">
    <source>
        <dbReference type="SAM" id="MobiDB-lite"/>
    </source>
</evidence>
<comment type="similarity">
    <text evidence="2">Belongs to the MIP/aquaporin (TC 1.A.8) family.</text>
</comment>
<keyword evidence="6 8" id="KW-0103">Bromodomain</keyword>
<feature type="transmembrane region" description="Helical" evidence="10">
    <location>
        <begin position="988"/>
        <end position="1013"/>
    </location>
</feature>
<gene>
    <name evidence="12" type="ORF">FOZ62_025307</name>
</gene>
<dbReference type="SUPFAM" id="SSF47370">
    <property type="entry name" value="Bromodomain"/>
    <property type="match status" value="1"/>
</dbReference>
<evidence type="ECO:0000256" key="10">
    <source>
        <dbReference type="SAM" id="Phobius"/>
    </source>
</evidence>
<comment type="subcellular location">
    <subcellularLocation>
        <location evidence="1">Membrane</location>
        <topology evidence="1">Multi-pass membrane protein</topology>
    </subcellularLocation>
</comment>
<dbReference type="AlphaFoldDB" id="A0A7J6NMU4"/>
<evidence type="ECO:0000256" key="4">
    <source>
        <dbReference type="ARBA" id="ARBA00022692"/>
    </source>
</evidence>
<reference evidence="12 13" key="1">
    <citation type="submission" date="2020-04" db="EMBL/GenBank/DDBJ databases">
        <title>Perkinsus olseni comparative genomics.</title>
        <authorList>
            <person name="Bogema D.R."/>
        </authorList>
    </citation>
    <scope>NUCLEOTIDE SEQUENCE [LARGE SCALE GENOMIC DNA]</scope>
    <source>
        <strain evidence="12">ATCC PRA-205</strain>
    </source>
</reference>
<feature type="transmembrane region" description="Helical" evidence="10">
    <location>
        <begin position="908"/>
        <end position="928"/>
    </location>
</feature>
<dbReference type="CDD" id="cd00333">
    <property type="entry name" value="MIP"/>
    <property type="match status" value="1"/>
</dbReference>
<evidence type="ECO:0000256" key="5">
    <source>
        <dbReference type="ARBA" id="ARBA00022989"/>
    </source>
</evidence>
<proteinExistence type="inferred from homology"/>
<evidence type="ECO:0000256" key="3">
    <source>
        <dbReference type="ARBA" id="ARBA00022448"/>
    </source>
</evidence>
<dbReference type="InterPro" id="IPR001487">
    <property type="entry name" value="Bromodomain"/>
</dbReference>
<evidence type="ECO:0000259" key="11">
    <source>
        <dbReference type="PROSITE" id="PS50014"/>
    </source>
</evidence>
<feature type="domain" description="Bromo" evidence="11">
    <location>
        <begin position="519"/>
        <end position="604"/>
    </location>
</feature>
<dbReference type="CDD" id="cd04369">
    <property type="entry name" value="Bromodomain"/>
    <property type="match status" value="1"/>
</dbReference>
<comment type="caution">
    <text evidence="12">The sequence shown here is derived from an EMBL/GenBank/DDBJ whole genome shotgun (WGS) entry which is preliminary data.</text>
</comment>
<dbReference type="SUPFAM" id="SSF81338">
    <property type="entry name" value="Aquaporin-like"/>
    <property type="match status" value="1"/>
</dbReference>
<accession>A0A7J6NMU4</accession>
<dbReference type="PANTHER" id="PTHR43829:SF9">
    <property type="entry name" value="AQUAPORIN-9"/>
    <property type="match status" value="1"/>
</dbReference>
<dbReference type="GO" id="GO:0015250">
    <property type="term" value="F:water channel activity"/>
    <property type="evidence" value="ECO:0007669"/>
    <property type="project" value="TreeGrafter"/>
</dbReference>
<dbReference type="PROSITE" id="PS50014">
    <property type="entry name" value="BROMODOMAIN_2"/>
    <property type="match status" value="1"/>
</dbReference>
<dbReference type="EMBL" id="JABANM010037200">
    <property type="protein sequence ID" value="KAF4684361.1"/>
    <property type="molecule type" value="Genomic_DNA"/>
</dbReference>
<feature type="region of interest" description="Disordered" evidence="9">
    <location>
        <begin position="648"/>
        <end position="714"/>
    </location>
</feature>
<dbReference type="InterPro" id="IPR000425">
    <property type="entry name" value="MIP"/>
</dbReference>
<dbReference type="NCBIfam" id="TIGR00861">
    <property type="entry name" value="MIP"/>
    <property type="match status" value="1"/>
</dbReference>
<feature type="transmembrane region" description="Helical" evidence="10">
    <location>
        <begin position="1040"/>
        <end position="1059"/>
    </location>
</feature>
<feature type="compositionally biased region" description="Basic residues" evidence="9">
    <location>
        <begin position="681"/>
        <end position="691"/>
    </location>
</feature>
<dbReference type="Pfam" id="PF00230">
    <property type="entry name" value="MIP"/>
    <property type="match status" value="1"/>
</dbReference>
<dbReference type="PROSITE" id="PS00221">
    <property type="entry name" value="MIP"/>
    <property type="match status" value="1"/>
</dbReference>
<keyword evidence="7 10" id="KW-0472">Membrane</keyword>